<evidence type="ECO:0000313" key="1">
    <source>
        <dbReference type="EMBL" id="KKM14365.1"/>
    </source>
</evidence>
<organism evidence="1">
    <name type="scientific">marine sediment metagenome</name>
    <dbReference type="NCBI Taxonomy" id="412755"/>
    <lineage>
        <taxon>unclassified sequences</taxon>
        <taxon>metagenomes</taxon>
        <taxon>ecological metagenomes</taxon>
    </lineage>
</organism>
<comment type="caution">
    <text evidence="1">The sequence shown here is derived from an EMBL/GenBank/DDBJ whole genome shotgun (WGS) entry which is preliminary data.</text>
</comment>
<proteinExistence type="predicted"/>
<accession>A0A0F9KGE3</accession>
<name>A0A0F9KGE3_9ZZZZ</name>
<protein>
    <submittedName>
        <fullName evidence="1">Uncharacterized protein</fullName>
    </submittedName>
</protein>
<dbReference type="AlphaFoldDB" id="A0A0F9KGE3"/>
<feature type="non-terminal residue" evidence="1">
    <location>
        <position position="1"/>
    </location>
</feature>
<sequence length="489" mass="54127">VVAGRYVYRINPADDTVVQSKDFGASVLGVDGLKWEDDSGLVTTDEADQSLWEVTVVGTPDTWLQAAAGVKTYRLAAGIDRLFGIQVDGLLRNVVSGQSPRVAINWADRIQCGEKSTKPTGLLAFDKTVLAGKPEGLFGVSPEGKGIPLIKRMARDDDNCKGMRIHEPYAIVPHSRGVYRFLPGLVESMGLERELINESLVRGRFKDFATDNQWLMGLLAKGVDTYIMTARDRTGGEPGFGPMIWDTLVHMPTQTSLAMYPSAITSPPRMWFGRGNDIAYFKLADVDDAAYRFHTNGTRYTYRYTFGDWRSKDFPKVVVVGKGTLSATRYWTVYFSVDGAAYSPLDIDGSTMKVDSDGLHTFYLPLTTVGREIQFHLDLTGDSTTAPPEISYFEPFAVPQSKKIPVNVIQLHLAAGITLDIGKEARSAAQQLDDLRVLNEAEAPLKASGPWGEDKDMWVRSLRLVSVIQESDLEPEYLVELALQERRIA</sequence>
<gene>
    <name evidence="1" type="ORF">LCGC14_1706900</name>
</gene>
<reference evidence="1" key="1">
    <citation type="journal article" date="2015" name="Nature">
        <title>Complex archaea that bridge the gap between prokaryotes and eukaryotes.</title>
        <authorList>
            <person name="Spang A."/>
            <person name="Saw J.H."/>
            <person name="Jorgensen S.L."/>
            <person name="Zaremba-Niedzwiedzka K."/>
            <person name="Martijn J."/>
            <person name="Lind A.E."/>
            <person name="van Eijk R."/>
            <person name="Schleper C."/>
            <person name="Guy L."/>
            <person name="Ettema T.J."/>
        </authorList>
    </citation>
    <scope>NUCLEOTIDE SEQUENCE</scope>
</reference>
<dbReference type="EMBL" id="LAZR01015162">
    <property type="protein sequence ID" value="KKM14365.1"/>
    <property type="molecule type" value="Genomic_DNA"/>
</dbReference>